<protein>
    <recommendedName>
        <fullName evidence="2">HTH merR-type domain-containing protein</fullName>
    </recommendedName>
</protein>
<dbReference type="InterPro" id="IPR000551">
    <property type="entry name" value="MerR-type_HTH_dom"/>
</dbReference>
<dbReference type="SMART" id="SM00422">
    <property type="entry name" value="HTH_MERR"/>
    <property type="match status" value="1"/>
</dbReference>
<dbReference type="SUPFAM" id="SSF46955">
    <property type="entry name" value="Putative DNA-binding domain"/>
    <property type="match status" value="1"/>
</dbReference>
<dbReference type="InterPro" id="IPR047057">
    <property type="entry name" value="MerR_fam"/>
</dbReference>
<dbReference type="AlphaFoldDB" id="A0A3B0ZV37"/>
<reference evidence="3" key="1">
    <citation type="submission" date="2018-06" db="EMBL/GenBank/DDBJ databases">
        <authorList>
            <person name="Zhirakovskaya E."/>
        </authorList>
    </citation>
    <scope>NUCLEOTIDE SEQUENCE</scope>
</reference>
<name>A0A3B0ZV37_9ZZZZ</name>
<dbReference type="PROSITE" id="PS50937">
    <property type="entry name" value="HTH_MERR_2"/>
    <property type="match status" value="1"/>
</dbReference>
<dbReference type="InterPro" id="IPR009061">
    <property type="entry name" value="DNA-bd_dom_put_sf"/>
</dbReference>
<dbReference type="PANTHER" id="PTHR30204:SF3">
    <property type="entry name" value="HTH MERR-TYPE DOMAIN-CONTAINING PROTEIN"/>
    <property type="match status" value="1"/>
</dbReference>
<sequence>MANTRLHSGFSRQQAVNITGLTARQLNYWRRTAVIEPSNTTQGGHARYSFTDLIALKTVKQLLDHGVSLQKIRKSILALLQYLPLQQQPFSELKVIATGDVVLVFHQGLALDALTGQEWILEVAELEKEIVKQYPDALQLVVEQDDLFEPSIKNINRKAV</sequence>
<dbReference type="Gene3D" id="1.10.1660.10">
    <property type="match status" value="1"/>
</dbReference>
<proteinExistence type="predicted"/>
<dbReference type="Pfam" id="PF13411">
    <property type="entry name" value="MerR_1"/>
    <property type="match status" value="1"/>
</dbReference>
<feature type="domain" description="HTH merR-type" evidence="2">
    <location>
        <begin position="18"/>
        <end position="78"/>
    </location>
</feature>
<dbReference type="GO" id="GO:0003677">
    <property type="term" value="F:DNA binding"/>
    <property type="evidence" value="ECO:0007669"/>
    <property type="project" value="UniProtKB-KW"/>
</dbReference>
<dbReference type="GO" id="GO:0003700">
    <property type="term" value="F:DNA-binding transcription factor activity"/>
    <property type="evidence" value="ECO:0007669"/>
    <property type="project" value="InterPro"/>
</dbReference>
<dbReference type="PANTHER" id="PTHR30204">
    <property type="entry name" value="REDOX-CYCLING DRUG-SENSING TRANSCRIPTIONAL ACTIVATOR SOXR"/>
    <property type="match status" value="1"/>
</dbReference>
<evidence type="ECO:0000256" key="1">
    <source>
        <dbReference type="ARBA" id="ARBA00023125"/>
    </source>
</evidence>
<gene>
    <name evidence="3" type="ORF">MNBD_GAMMA23-1834</name>
</gene>
<accession>A0A3B0ZV37</accession>
<evidence type="ECO:0000259" key="2">
    <source>
        <dbReference type="PROSITE" id="PS50937"/>
    </source>
</evidence>
<dbReference type="EMBL" id="UOFT01000056">
    <property type="protein sequence ID" value="VAW97358.1"/>
    <property type="molecule type" value="Genomic_DNA"/>
</dbReference>
<evidence type="ECO:0000313" key="3">
    <source>
        <dbReference type="EMBL" id="VAW97358.1"/>
    </source>
</evidence>
<organism evidence="3">
    <name type="scientific">hydrothermal vent metagenome</name>
    <dbReference type="NCBI Taxonomy" id="652676"/>
    <lineage>
        <taxon>unclassified sequences</taxon>
        <taxon>metagenomes</taxon>
        <taxon>ecological metagenomes</taxon>
    </lineage>
</organism>
<keyword evidence="1" id="KW-0238">DNA-binding</keyword>